<dbReference type="AlphaFoldDB" id="A0A644YSJ9"/>
<dbReference type="Pfam" id="PF10997">
    <property type="entry name" value="Amj"/>
    <property type="match status" value="1"/>
</dbReference>
<organism evidence="2">
    <name type="scientific">bioreactor metagenome</name>
    <dbReference type="NCBI Taxonomy" id="1076179"/>
    <lineage>
        <taxon>unclassified sequences</taxon>
        <taxon>metagenomes</taxon>
        <taxon>ecological metagenomes</taxon>
    </lineage>
</organism>
<reference evidence="2" key="1">
    <citation type="submission" date="2019-08" db="EMBL/GenBank/DDBJ databases">
        <authorList>
            <person name="Kucharzyk K."/>
            <person name="Murdoch R.W."/>
            <person name="Higgins S."/>
            <person name="Loffler F."/>
        </authorList>
    </citation>
    <scope>NUCLEOTIDE SEQUENCE</scope>
</reference>
<keyword evidence="1" id="KW-0812">Transmembrane</keyword>
<dbReference type="HAMAP" id="MF_02077">
    <property type="entry name" value="Amj_flippase"/>
    <property type="match status" value="1"/>
</dbReference>
<dbReference type="InterPro" id="IPR021260">
    <property type="entry name" value="Amj"/>
</dbReference>
<evidence type="ECO:0000256" key="1">
    <source>
        <dbReference type="SAM" id="Phobius"/>
    </source>
</evidence>
<keyword evidence="1" id="KW-0472">Membrane</keyword>
<dbReference type="EMBL" id="VSSQ01005936">
    <property type="protein sequence ID" value="MPM30948.1"/>
    <property type="molecule type" value="Genomic_DNA"/>
</dbReference>
<feature type="transmembrane region" description="Helical" evidence="1">
    <location>
        <begin position="44"/>
        <end position="67"/>
    </location>
</feature>
<feature type="transmembrane region" description="Helical" evidence="1">
    <location>
        <begin position="231"/>
        <end position="253"/>
    </location>
</feature>
<proteinExistence type="inferred from homology"/>
<protein>
    <submittedName>
        <fullName evidence="2">Lipid II flippase Amj</fullName>
    </submittedName>
</protein>
<sequence>MALNSDLLTKLIFFTIIIHVVDTLAYSVRLNSVKSGNFALSMSLFNIIVLVARTANMVQAPLIGLIIDRSINASYNPIMEIRYTVFATTIGTVIGILLIPTFLRVFSKAVTKLEETGSVPSLVVQSLSLANIKRVAKNTVSPSRNMLKNLRYKNIPKRLLLINIFITGVYTIGVLSVFYASTFNPAKRVAISSSSGMINGIASILLTLFVDPKAAMITDEAMRGKREYGDVKALVIVLIGTKLLGTLLGQVLLVPAARIIEFFFR</sequence>
<gene>
    <name evidence="2" type="primary">amj_5</name>
    <name evidence="2" type="ORF">SDC9_77501</name>
</gene>
<name>A0A644YSJ9_9ZZZZ</name>
<feature type="transmembrane region" description="Helical" evidence="1">
    <location>
        <begin position="83"/>
        <end position="103"/>
    </location>
</feature>
<accession>A0A644YSJ9</accession>
<feature type="transmembrane region" description="Helical" evidence="1">
    <location>
        <begin position="12"/>
        <end position="32"/>
    </location>
</feature>
<feature type="transmembrane region" description="Helical" evidence="1">
    <location>
        <begin position="159"/>
        <end position="179"/>
    </location>
</feature>
<feature type="transmembrane region" description="Helical" evidence="1">
    <location>
        <begin position="191"/>
        <end position="210"/>
    </location>
</feature>
<comment type="caution">
    <text evidence="2">The sequence shown here is derived from an EMBL/GenBank/DDBJ whole genome shotgun (WGS) entry which is preliminary data.</text>
</comment>
<evidence type="ECO:0000313" key="2">
    <source>
        <dbReference type="EMBL" id="MPM30948.1"/>
    </source>
</evidence>
<keyword evidence="1" id="KW-1133">Transmembrane helix</keyword>